<dbReference type="EMBL" id="LGRX02035348">
    <property type="protein sequence ID" value="KAK3235193.1"/>
    <property type="molecule type" value="Genomic_DNA"/>
</dbReference>
<accession>A0AAE0ENK6</accession>
<sequence length="76" mass="7499">MVGSTEAKVPATEAQEANTSGADVIPAGAPSGLEALVAQQIALMIPMMPQRAVVAAETASKIAATQMAGFAQSGDA</sequence>
<dbReference type="AlphaFoldDB" id="A0AAE0ENK6"/>
<gene>
    <name evidence="2" type="ORF">CYMTET_54594</name>
</gene>
<feature type="region of interest" description="Disordered" evidence="1">
    <location>
        <begin position="1"/>
        <end position="25"/>
    </location>
</feature>
<comment type="caution">
    <text evidence="2">The sequence shown here is derived from an EMBL/GenBank/DDBJ whole genome shotgun (WGS) entry which is preliminary data.</text>
</comment>
<reference evidence="2 3" key="1">
    <citation type="journal article" date="2015" name="Genome Biol. Evol.">
        <title>Comparative Genomics of a Bacterivorous Green Alga Reveals Evolutionary Causalities and Consequences of Phago-Mixotrophic Mode of Nutrition.</title>
        <authorList>
            <person name="Burns J.A."/>
            <person name="Paasch A."/>
            <person name="Narechania A."/>
            <person name="Kim E."/>
        </authorList>
    </citation>
    <scope>NUCLEOTIDE SEQUENCE [LARGE SCALE GENOMIC DNA]</scope>
    <source>
        <strain evidence="2 3">PLY_AMNH</strain>
    </source>
</reference>
<keyword evidence="3" id="KW-1185">Reference proteome</keyword>
<evidence type="ECO:0000313" key="3">
    <source>
        <dbReference type="Proteomes" id="UP001190700"/>
    </source>
</evidence>
<proteinExistence type="predicted"/>
<evidence type="ECO:0000256" key="1">
    <source>
        <dbReference type="SAM" id="MobiDB-lite"/>
    </source>
</evidence>
<protein>
    <submittedName>
        <fullName evidence="2">Uncharacterized protein</fullName>
    </submittedName>
</protein>
<dbReference type="Proteomes" id="UP001190700">
    <property type="component" value="Unassembled WGS sequence"/>
</dbReference>
<organism evidence="2 3">
    <name type="scientific">Cymbomonas tetramitiformis</name>
    <dbReference type="NCBI Taxonomy" id="36881"/>
    <lineage>
        <taxon>Eukaryota</taxon>
        <taxon>Viridiplantae</taxon>
        <taxon>Chlorophyta</taxon>
        <taxon>Pyramimonadophyceae</taxon>
        <taxon>Pyramimonadales</taxon>
        <taxon>Pyramimonadaceae</taxon>
        <taxon>Cymbomonas</taxon>
    </lineage>
</organism>
<evidence type="ECO:0000313" key="2">
    <source>
        <dbReference type="EMBL" id="KAK3235193.1"/>
    </source>
</evidence>
<name>A0AAE0ENK6_9CHLO</name>